<dbReference type="EMBL" id="CP060718">
    <property type="protein sequence ID" value="QNN67496.1"/>
    <property type="molecule type" value="Genomic_DNA"/>
</dbReference>
<accession>A0A7G9SI21</accession>
<evidence type="ECO:0000256" key="1">
    <source>
        <dbReference type="SAM" id="SignalP"/>
    </source>
</evidence>
<dbReference type="Pfam" id="PF06035">
    <property type="entry name" value="Peptidase_C93"/>
    <property type="match status" value="1"/>
</dbReference>
<dbReference type="InterPro" id="IPR010319">
    <property type="entry name" value="Transglutaminase-like_Cys_pept"/>
</dbReference>
<sequence>MGRILLGALCAAAAVTCSPAAAEPAPVASAGPAIIVTANAGPNMLGTIALPIRAARFAESWARASADATRSPELQRMIAPGRAMGRLQKVNFVQAAVHARVRWMSDATQWGQHDYWATAEQTLAKGAGDMEDRAIVKMQALRALGFDHRDLFLTLGRDRVGGPITVLMVRIDDRYFMVDDTGGPATLLDRRGFEFQPQLSFGSAGSWIHARKIPAKRTAAAISAASASRN</sequence>
<evidence type="ECO:0000313" key="3">
    <source>
        <dbReference type="Proteomes" id="UP000515971"/>
    </source>
</evidence>
<dbReference type="RefSeq" id="WP_187538098.1">
    <property type="nucleotide sequence ID" value="NZ_BAABJT010000001.1"/>
</dbReference>
<feature type="signal peptide" evidence="1">
    <location>
        <begin position="1"/>
        <end position="22"/>
    </location>
</feature>
<dbReference type="KEGG" id="slut:H9L13_00545"/>
<reference evidence="2 3" key="1">
    <citation type="submission" date="2020-08" db="EMBL/GenBank/DDBJ databases">
        <title>Genome sequence of Sphingomonas lutea KCTC 23642T.</title>
        <authorList>
            <person name="Hyun D.-W."/>
            <person name="Bae J.-W."/>
        </authorList>
    </citation>
    <scope>NUCLEOTIDE SEQUENCE [LARGE SCALE GENOMIC DNA]</scope>
    <source>
        <strain evidence="2 3">KCTC 23642</strain>
    </source>
</reference>
<keyword evidence="3" id="KW-1185">Reference proteome</keyword>
<dbReference type="Gene3D" id="3.10.620.30">
    <property type="match status" value="1"/>
</dbReference>
<name>A0A7G9SI21_9SPHN</name>
<dbReference type="Proteomes" id="UP000515971">
    <property type="component" value="Chromosome"/>
</dbReference>
<keyword evidence="1" id="KW-0732">Signal</keyword>
<gene>
    <name evidence="2" type="ORF">H9L13_00545</name>
</gene>
<feature type="chain" id="PRO_5029006765" evidence="1">
    <location>
        <begin position="23"/>
        <end position="230"/>
    </location>
</feature>
<dbReference type="PANTHER" id="PTHR39327:SF1">
    <property type="entry name" value="BLR5470 PROTEIN"/>
    <property type="match status" value="1"/>
</dbReference>
<proteinExistence type="predicted"/>
<dbReference type="PANTHER" id="PTHR39327">
    <property type="match status" value="1"/>
</dbReference>
<protein>
    <submittedName>
        <fullName evidence="2">Transglutaminase-like cysteine peptidase</fullName>
    </submittedName>
</protein>
<organism evidence="2 3">
    <name type="scientific">Sphingomonas lutea</name>
    <dbReference type="NCBI Taxonomy" id="1045317"/>
    <lineage>
        <taxon>Bacteria</taxon>
        <taxon>Pseudomonadati</taxon>
        <taxon>Pseudomonadota</taxon>
        <taxon>Alphaproteobacteria</taxon>
        <taxon>Sphingomonadales</taxon>
        <taxon>Sphingomonadaceae</taxon>
        <taxon>Sphingomonas</taxon>
    </lineage>
</organism>
<evidence type="ECO:0000313" key="2">
    <source>
        <dbReference type="EMBL" id="QNN67496.1"/>
    </source>
</evidence>
<dbReference type="AlphaFoldDB" id="A0A7G9SI21"/>